<keyword evidence="1" id="KW-1133">Transmembrane helix</keyword>
<feature type="transmembrane region" description="Helical" evidence="1">
    <location>
        <begin position="25"/>
        <end position="49"/>
    </location>
</feature>
<evidence type="ECO:0000313" key="2">
    <source>
        <dbReference type="EMBL" id="GAE32600.1"/>
    </source>
</evidence>
<dbReference type="STRING" id="1236971.JCM9152_4139"/>
<dbReference type="Pfam" id="PF03929">
    <property type="entry name" value="PepSY_TM"/>
    <property type="match status" value="1"/>
</dbReference>
<dbReference type="PANTHER" id="PTHR34219:SF1">
    <property type="entry name" value="PEPSY DOMAIN-CONTAINING PROTEIN"/>
    <property type="match status" value="1"/>
</dbReference>
<organism evidence="2 3">
    <name type="scientific">Halalkalibacter hemicellulosilyticusJCM 9152</name>
    <dbReference type="NCBI Taxonomy" id="1236971"/>
    <lineage>
        <taxon>Bacteria</taxon>
        <taxon>Bacillati</taxon>
        <taxon>Bacillota</taxon>
        <taxon>Bacilli</taxon>
        <taxon>Bacillales</taxon>
        <taxon>Bacillaceae</taxon>
        <taxon>Halalkalibacter</taxon>
    </lineage>
</organism>
<accession>W4QKF6</accession>
<evidence type="ECO:0000313" key="3">
    <source>
        <dbReference type="Proteomes" id="UP000018895"/>
    </source>
</evidence>
<sequence length="149" mass="17548">MRQKETRLKRKETRYFSLYRTVWRWHFYAGVIFAPFLCILAFSGAVYLFKPQIENMMYKDLYFVEDQGEVMTSSLQLQQVAEMYPEASIQSIRFHEETRSTEVTIFDQGIAKSVFVNPYDGHVKGELINEEKLTEVFKRLHSELLVGGT</sequence>
<reference evidence="2" key="1">
    <citation type="journal article" date="2014" name="Genome Announc.">
        <title>Draft Genome Sequences of Three Alkaliphilic Bacillus Strains, Bacillus wakoensis JCM 9140T, Bacillus akibai JCM 9157T, and Bacillus hemicellulosilyticus JCM 9152T.</title>
        <authorList>
            <person name="Yuki M."/>
            <person name="Oshima K."/>
            <person name="Suda W."/>
            <person name="Oshida Y."/>
            <person name="Kitamura K."/>
            <person name="Iida T."/>
            <person name="Hattori M."/>
            <person name="Ohkuma M."/>
        </authorList>
    </citation>
    <scope>NUCLEOTIDE SEQUENCE [LARGE SCALE GENOMIC DNA]</scope>
    <source>
        <strain evidence="2">JCM 9152</strain>
    </source>
</reference>
<dbReference type="AlphaFoldDB" id="W4QKF6"/>
<dbReference type="PANTHER" id="PTHR34219">
    <property type="entry name" value="IRON-REGULATED INNER MEMBRANE PROTEIN-RELATED"/>
    <property type="match status" value="1"/>
</dbReference>
<evidence type="ECO:0000256" key="1">
    <source>
        <dbReference type="SAM" id="Phobius"/>
    </source>
</evidence>
<dbReference type="Proteomes" id="UP000018895">
    <property type="component" value="Unassembled WGS sequence"/>
</dbReference>
<protein>
    <submittedName>
        <fullName evidence="2">Uncharacterized iron-regulated membrane protein</fullName>
    </submittedName>
</protein>
<keyword evidence="3" id="KW-1185">Reference proteome</keyword>
<keyword evidence="1" id="KW-0812">Transmembrane</keyword>
<proteinExistence type="predicted"/>
<name>W4QKF6_9BACI</name>
<keyword evidence="1" id="KW-0472">Membrane</keyword>
<comment type="caution">
    <text evidence="2">The sequence shown here is derived from an EMBL/GenBank/DDBJ whole genome shotgun (WGS) entry which is preliminary data.</text>
</comment>
<dbReference type="InterPro" id="IPR005625">
    <property type="entry name" value="PepSY-ass_TM"/>
</dbReference>
<dbReference type="RefSeq" id="WP_235715768.1">
    <property type="nucleotide sequence ID" value="NZ_BAUU01000041.1"/>
</dbReference>
<gene>
    <name evidence="2" type="ORF">JCM9152_4139</name>
</gene>
<dbReference type="EMBL" id="BAUU01000041">
    <property type="protein sequence ID" value="GAE32600.1"/>
    <property type="molecule type" value="Genomic_DNA"/>
</dbReference>